<dbReference type="RefSeq" id="WP_047196428.1">
    <property type="nucleotide sequence ID" value="NZ_CP011371.1"/>
</dbReference>
<dbReference type="STRING" id="413882.AAW51_4559"/>
<dbReference type="Proteomes" id="UP000035352">
    <property type="component" value="Chromosome"/>
</dbReference>
<evidence type="ECO:0000313" key="2">
    <source>
        <dbReference type="Proteomes" id="UP000035352"/>
    </source>
</evidence>
<dbReference type="AlphaFoldDB" id="A0A0G3BXJ3"/>
<keyword evidence="2" id="KW-1185">Reference proteome</keyword>
<sequence>MTHSAHIIDFVAARRRLLTARRRHEIEQLRRRYEQAARAAALLAQAAGPGGWPCSPWVFAPAAAGAGGRLRRASRG</sequence>
<dbReference type="EMBL" id="CP011371">
    <property type="protein sequence ID" value="AKJ31250.1"/>
    <property type="molecule type" value="Genomic_DNA"/>
</dbReference>
<dbReference type="KEGG" id="pbh:AAW51_4559"/>
<accession>A0A0G3BXJ3</accession>
<gene>
    <name evidence="1" type="ORF">AAW51_4559</name>
</gene>
<organism evidence="1 2">
    <name type="scientific">Caldimonas brevitalea</name>
    <dbReference type="NCBI Taxonomy" id="413882"/>
    <lineage>
        <taxon>Bacteria</taxon>
        <taxon>Pseudomonadati</taxon>
        <taxon>Pseudomonadota</taxon>
        <taxon>Betaproteobacteria</taxon>
        <taxon>Burkholderiales</taxon>
        <taxon>Sphaerotilaceae</taxon>
        <taxon>Caldimonas</taxon>
    </lineage>
</organism>
<evidence type="ECO:0000313" key="1">
    <source>
        <dbReference type="EMBL" id="AKJ31250.1"/>
    </source>
</evidence>
<protein>
    <submittedName>
        <fullName evidence="1">Uncharacterized protein</fullName>
    </submittedName>
</protein>
<proteinExistence type="predicted"/>
<name>A0A0G3BXJ3_9BURK</name>
<reference evidence="1 2" key="1">
    <citation type="submission" date="2015-05" db="EMBL/GenBank/DDBJ databases">
        <authorList>
            <person name="Tang B."/>
            <person name="Yu Y."/>
        </authorList>
    </citation>
    <scope>NUCLEOTIDE SEQUENCE [LARGE SCALE GENOMIC DNA]</scope>
    <source>
        <strain evidence="1 2">DSM 7029</strain>
    </source>
</reference>